<dbReference type="EMBL" id="CAKOFQ010006691">
    <property type="protein sequence ID" value="CAH1960989.1"/>
    <property type="molecule type" value="Genomic_DNA"/>
</dbReference>
<dbReference type="AlphaFoldDB" id="A0A9P0JUM0"/>
<evidence type="ECO:0000313" key="2">
    <source>
        <dbReference type="Proteomes" id="UP001152888"/>
    </source>
</evidence>
<feature type="non-terminal residue" evidence="1">
    <location>
        <position position="1"/>
    </location>
</feature>
<name>A0A9P0JUM0_ACAOB</name>
<accession>A0A9P0JUM0</accession>
<reference evidence="1" key="1">
    <citation type="submission" date="2022-03" db="EMBL/GenBank/DDBJ databases">
        <authorList>
            <person name="Sayadi A."/>
        </authorList>
    </citation>
    <scope>NUCLEOTIDE SEQUENCE</scope>
</reference>
<sequence length="38" mass="4628">LLKSSTFFRCITNYYFCISHSLLSSKKFSNKNWYYYSS</sequence>
<dbReference type="Proteomes" id="UP001152888">
    <property type="component" value="Unassembled WGS sequence"/>
</dbReference>
<keyword evidence="2" id="KW-1185">Reference proteome</keyword>
<proteinExistence type="predicted"/>
<evidence type="ECO:0000313" key="1">
    <source>
        <dbReference type="EMBL" id="CAH1960989.1"/>
    </source>
</evidence>
<gene>
    <name evidence="1" type="ORF">ACAOBT_LOCUS3915</name>
</gene>
<protein>
    <submittedName>
        <fullName evidence="1">Uncharacterized protein</fullName>
    </submittedName>
</protein>
<comment type="caution">
    <text evidence="1">The sequence shown here is derived from an EMBL/GenBank/DDBJ whole genome shotgun (WGS) entry which is preliminary data.</text>
</comment>
<organism evidence="1 2">
    <name type="scientific">Acanthoscelides obtectus</name>
    <name type="common">Bean weevil</name>
    <name type="synonym">Bruchus obtectus</name>
    <dbReference type="NCBI Taxonomy" id="200917"/>
    <lineage>
        <taxon>Eukaryota</taxon>
        <taxon>Metazoa</taxon>
        <taxon>Ecdysozoa</taxon>
        <taxon>Arthropoda</taxon>
        <taxon>Hexapoda</taxon>
        <taxon>Insecta</taxon>
        <taxon>Pterygota</taxon>
        <taxon>Neoptera</taxon>
        <taxon>Endopterygota</taxon>
        <taxon>Coleoptera</taxon>
        <taxon>Polyphaga</taxon>
        <taxon>Cucujiformia</taxon>
        <taxon>Chrysomeloidea</taxon>
        <taxon>Chrysomelidae</taxon>
        <taxon>Bruchinae</taxon>
        <taxon>Bruchini</taxon>
        <taxon>Acanthoscelides</taxon>
    </lineage>
</organism>